<dbReference type="AlphaFoldDB" id="A0A8H7W4B4"/>
<reference evidence="2" key="1">
    <citation type="submission" date="2021-02" db="EMBL/GenBank/DDBJ databases">
        <title>Genome sequence Cadophora malorum strain M34.</title>
        <authorList>
            <person name="Stefanovic E."/>
            <person name="Vu D."/>
            <person name="Scully C."/>
            <person name="Dijksterhuis J."/>
            <person name="Roader J."/>
            <person name="Houbraken J."/>
        </authorList>
    </citation>
    <scope>NUCLEOTIDE SEQUENCE</scope>
    <source>
        <strain evidence="2">M34</strain>
    </source>
</reference>
<evidence type="ECO:0000259" key="1">
    <source>
        <dbReference type="Pfam" id="PF20150"/>
    </source>
</evidence>
<dbReference type="EMBL" id="JAFJYH010000253">
    <property type="protein sequence ID" value="KAG4414702.1"/>
    <property type="molecule type" value="Genomic_DNA"/>
</dbReference>
<name>A0A8H7W4B4_9HELO</name>
<organism evidence="2 3">
    <name type="scientific">Cadophora malorum</name>
    <dbReference type="NCBI Taxonomy" id="108018"/>
    <lineage>
        <taxon>Eukaryota</taxon>
        <taxon>Fungi</taxon>
        <taxon>Dikarya</taxon>
        <taxon>Ascomycota</taxon>
        <taxon>Pezizomycotina</taxon>
        <taxon>Leotiomycetes</taxon>
        <taxon>Helotiales</taxon>
        <taxon>Ploettnerulaceae</taxon>
        <taxon>Cadophora</taxon>
    </lineage>
</organism>
<comment type="caution">
    <text evidence="2">The sequence shown here is derived from an EMBL/GenBank/DDBJ whole genome shotgun (WGS) entry which is preliminary data.</text>
</comment>
<evidence type="ECO:0000313" key="2">
    <source>
        <dbReference type="EMBL" id="KAG4414702.1"/>
    </source>
</evidence>
<proteinExistence type="predicted"/>
<gene>
    <name evidence="2" type="ORF">IFR04_012184</name>
</gene>
<feature type="domain" description="2EXR" evidence="1">
    <location>
        <begin position="15"/>
        <end position="97"/>
    </location>
</feature>
<dbReference type="OrthoDB" id="3484302at2759"/>
<keyword evidence="3" id="KW-1185">Reference proteome</keyword>
<dbReference type="InterPro" id="IPR045518">
    <property type="entry name" value="2EXR"/>
</dbReference>
<evidence type="ECO:0000313" key="3">
    <source>
        <dbReference type="Proteomes" id="UP000664132"/>
    </source>
</evidence>
<accession>A0A8H7W4B4</accession>
<dbReference type="Pfam" id="PF20150">
    <property type="entry name" value="2EXR"/>
    <property type="match status" value="1"/>
</dbReference>
<dbReference type="PANTHER" id="PTHR35910">
    <property type="entry name" value="2EXR DOMAIN-CONTAINING PROTEIN"/>
    <property type="match status" value="1"/>
</dbReference>
<dbReference type="Proteomes" id="UP000664132">
    <property type="component" value="Unassembled WGS sequence"/>
</dbReference>
<sequence length="225" mass="25633">MASIALVSLAGAQRFTLFTRLPLELRFIIWRFTLSPRIVEILTSEHCTTGFYSQAVLPTALYVCRESRQAVEALYPLCFGSFLQPERVRFNFDLDILYVDISQEEDGLYRLFGILKETELARLKYAAIDETYLGDGLVDYSTIAGLRNAMRAMTNLKEMIVVRDIANDISDGKEQMAFYTERPRGQDVAGWPVSVEELPDVQKNYAGWKLSQTVKMTAVYGWRGN</sequence>
<protein>
    <recommendedName>
        <fullName evidence="1">2EXR domain-containing protein</fullName>
    </recommendedName>
</protein>
<dbReference type="PANTHER" id="PTHR35910:SF6">
    <property type="entry name" value="2EXR DOMAIN-CONTAINING PROTEIN"/>
    <property type="match status" value="1"/>
</dbReference>